<reference evidence="5 6" key="1">
    <citation type="journal article" date="2023" name="Insect Mol. Biol.">
        <title>Genome sequencing provides insights into the evolution of gene families encoding plant cell wall-degrading enzymes in longhorned beetles.</title>
        <authorList>
            <person name="Shin N.R."/>
            <person name="Okamura Y."/>
            <person name="Kirsch R."/>
            <person name="Pauchet Y."/>
        </authorList>
    </citation>
    <scope>NUCLEOTIDE SEQUENCE [LARGE SCALE GENOMIC DNA]</scope>
    <source>
        <strain evidence="5">EAD_L_NR</strain>
    </source>
</reference>
<organism evidence="5 6">
    <name type="scientific">Exocentrus adspersus</name>
    <dbReference type="NCBI Taxonomy" id="1586481"/>
    <lineage>
        <taxon>Eukaryota</taxon>
        <taxon>Metazoa</taxon>
        <taxon>Ecdysozoa</taxon>
        <taxon>Arthropoda</taxon>
        <taxon>Hexapoda</taxon>
        <taxon>Insecta</taxon>
        <taxon>Pterygota</taxon>
        <taxon>Neoptera</taxon>
        <taxon>Endopterygota</taxon>
        <taxon>Coleoptera</taxon>
        <taxon>Polyphaga</taxon>
        <taxon>Cucujiformia</taxon>
        <taxon>Chrysomeloidea</taxon>
        <taxon>Cerambycidae</taxon>
        <taxon>Lamiinae</taxon>
        <taxon>Acanthocinini</taxon>
        <taxon>Exocentrus</taxon>
    </lineage>
</organism>
<feature type="domain" description="Aminoacyl-transfer RNA synthetases class-II family profile" evidence="4">
    <location>
        <begin position="1"/>
        <end position="230"/>
    </location>
</feature>
<evidence type="ECO:0000259" key="4">
    <source>
        <dbReference type="PROSITE" id="PS50862"/>
    </source>
</evidence>
<dbReference type="AlphaFoldDB" id="A0AAV8V6B5"/>
<dbReference type="Gene3D" id="3.30.930.10">
    <property type="entry name" value="Bira Bifunctional Protein, Domain 2"/>
    <property type="match status" value="1"/>
</dbReference>
<evidence type="ECO:0000313" key="6">
    <source>
        <dbReference type="Proteomes" id="UP001159042"/>
    </source>
</evidence>
<evidence type="ECO:0000256" key="3">
    <source>
        <dbReference type="ARBA" id="ARBA00022840"/>
    </source>
</evidence>
<dbReference type="GO" id="GO:0005829">
    <property type="term" value="C:cytosol"/>
    <property type="evidence" value="ECO:0007669"/>
    <property type="project" value="TreeGrafter"/>
</dbReference>
<dbReference type="InterPro" id="IPR006195">
    <property type="entry name" value="aa-tRNA-synth_II"/>
</dbReference>
<dbReference type="PROSITE" id="PS50862">
    <property type="entry name" value="AA_TRNA_LIGASE_II"/>
    <property type="match status" value="1"/>
</dbReference>
<dbReference type="GO" id="GO:0000049">
    <property type="term" value="F:tRNA binding"/>
    <property type="evidence" value="ECO:0007669"/>
    <property type="project" value="TreeGrafter"/>
</dbReference>
<dbReference type="GO" id="GO:0005524">
    <property type="term" value="F:ATP binding"/>
    <property type="evidence" value="ECO:0007669"/>
    <property type="project" value="InterPro"/>
</dbReference>
<proteinExistence type="predicted"/>
<dbReference type="Pfam" id="PF00152">
    <property type="entry name" value="tRNA-synt_2"/>
    <property type="match status" value="1"/>
</dbReference>
<dbReference type="InterPro" id="IPR004364">
    <property type="entry name" value="Aa-tRNA-synt_II"/>
</dbReference>
<accession>A0AAV8V6B5</accession>
<evidence type="ECO:0000313" key="5">
    <source>
        <dbReference type="EMBL" id="KAJ8909711.1"/>
    </source>
</evidence>
<keyword evidence="3" id="KW-0067">ATP-binding</keyword>
<evidence type="ECO:0000256" key="1">
    <source>
        <dbReference type="ARBA" id="ARBA00022598"/>
    </source>
</evidence>
<comment type="caution">
    <text evidence="5">The sequence shown here is derived from an EMBL/GenBank/DDBJ whole genome shotgun (WGS) entry which is preliminary data.</text>
</comment>
<keyword evidence="1" id="KW-0436">Ligase</keyword>
<dbReference type="GO" id="GO:0006430">
    <property type="term" value="P:lysyl-tRNA aminoacylation"/>
    <property type="evidence" value="ECO:0007669"/>
    <property type="project" value="TreeGrafter"/>
</dbReference>
<dbReference type="PANTHER" id="PTHR42918">
    <property type="entry name" value="LYSYL-TRNA SYNTHETASE"/>
    <property type="match status" value="1"/>
</dbReference>
<keyword evidence="6" id="KW-1185">Reference proteome</keyword>
<name>A0AAV8V6B5_9CUCU</name>
<sequence>MAYADYNDLMDFTEEMISQLVMSVNKSHKVVYYNKDIPVQLNFEKPFRRIDILEELNKKMGTDFTGEDFDKPITLTKLINICDTHSVTVPEPKTLTRVLDKLIGHFIEPECVNPTFLIGHPLAMSPLAKIDRNRKGITERFELFVNTKEIVNAYTELNDPIDQRNRFLEQAKDKAAGDDEAMTLDETFINALEYGLPPTGGWGIGIDRLVMFLTNAPSIRDVIFFPAMKPDENK</sequence>
<protein>
    <recommendedName>
        <fullName evidence="4">Aminoacyl-transfer RNA synthetases class-II family profile domain-containing protein</fullName>
    </recommendedName>
</protein>
<gene>
    <name evidence="5" type="ORF">NQ315_012754</name>
</gene>
<dbReference type="PANTHER" id="PTHR42918:SF9">
    <property type="entry name" value="LYSINE--TRNA LIGASE"/>
    <property type="match status" value="1"/>
</dbReference>
<dbReference type="EMBL" id="JANEYG010000432">
    <property type="protein sequence ID" value="KAJ8909711.1"/>
    <property type="molecule type" value="Genomic_DNA"/>
</dbReference>
<keyword evidence="2" id="KW-0547">Nucleotide-binding</keyword>
<evidence type="ECO:0000256" key="2">
    <source>
        <dbReference type="ARBA" id="ARBA00022741"/>
    </source>
</evidence>
<dbReference type="GO" id="GO:0004824">
    <property type="term" value="F:lysine-tRNA ligase activity"/>
    <property type="evidence" value="ECO:0007669"/>
    <property type="project" value="TreeGrafter"/>
</dbReference>
<dbReference type="SUPFAM" id="SSF55681">
    <property type="entry name" value="Class II aaRS and biotin synthetases"/>
    <property type="match status" value="1"/>
</dbReference>
<dbReference type="InterPro" id="IPR045864">
    <property type="entry name" value="aa-tRNA-synth_II/BPL/LPL"/>
</dbReference>
<dbReference type="Proteomes" id="UP001159042">
    <property type="component" value="Unassembled WGS sequence"/>
</dbReference>